<dbReference type="GO" id="GO:0007165">
    <property type="term" value="P:signal transduction"/>
    <property type="evidence" value="ECO:0007669"/>
    <property type="project" value="InterPro"/>
</dbReference>
<dbReference type="GO" id="GO:0000159">
    <property type="term" value="C:protein phosphatase type 2A complex"/>
    <property type="evidence" value="ECO:0007669"/>
    <property type="project" value="InterPro"/>
</dbReference>
<dbReference type="Pfam" id="PF01603">
    <property type="entry name" value="B56"/>
    <property type="match status" value="1"/>
</dbReference>
<evidence type="ECO:0000313" key="2">
    <source>
        <dbReference type="Proteomes" id="UP000001542"/>
    </source>
</evidence>
<dbReference type="InParanoid" id="A2EJL2"/>
<dbReference type="EMBL" id="DS113406">
    <property type="protein sequence ID" value="EAY07182.1"/>
    <property type="molecule type" value="Genomic_DNA"/>
</dbReference>
<dbReference type="AlphaFoldDB" id="A2EJL2"/>
<dbReference type="InterPro" id="IPR002554">
    <property type="entry name" value="PP2A_B56"/>
</dbReference>
<proteinExistence type="predicted"/>
<dbReference type="VEuPathDB" id="TrichDB:TVAG_197960"/>
<reference evidence="1" key="1">
    <citation type="submission" date="2006-10" db="EMBL/GenBank/DDBJ databases">
        <authorList>
            <person name="Amadeo P."/>
            <person name="Zhao Q."/>
            <person name="Wortman J."/>
            <person name="Fraser-Liggett C."/>
            <person name="Carlton J."/>
        </authorList>
    </citation>
    <scope>NUCLEOTIDE SEQUENCE</scope>
    <source>
        <strain evidence="1">G3</strain>
    </source>
</reference>
<gene>
    <name evidence="1" type="ORF">TVAG_197960</name>
</gene>
<dbReference type="RefSeq" id="XP_001319405.1">
    <property type="nucleotide sequence ID" value="XM_001319370.1"/>
</dbReference>
<organism evidence="1 2">
    <name type="scientific">Trichomonas vaginalis (strain ATCC PRA-98 / G3)</name>
    <dbReference type="NCBI Taxonomy" id="412133"/>
    <lineage>
        <taxon>Eukaryota</taxon>
        <taxon>Metamonada</taxon>
        <taxon>Parabasalia</taxon>
        <taxon>Trichomonadida</taxon>
        <taxon>Trichomonadidae</taxon>
        <taxon>Trichomonas</taxon>
    </lineage>
</organism>
<name>A2EJL2_TRIV3</name>
<accession>A2EJL2</accession>
<evidence type="ECO:0000313" key="1">
    <source>
        <dbReference type="EMBL" id="EAY07182.1"/>
    </source>
</evidence>
<sequence length="115" mass="13236">MLMRYPKTKSSISILSTIMKSKTLEKVRSATKVRITPYKTELPDADLGDFDTKAYEKCHFKRTRNISLPSLPPIPSPSDKTFNSILLRKIQLCETLCDYSNPRNDSFAKKLKKEH</sequence>
<dbReference type="VEuPathDB" id="TrichDB:TVAGG3_0617240"/>
<protein>
    <submittedName>
        <fullName evidence="1">Uncharacterized protein</fullName>
    </submittedName>
</protein>
<dbReference type="SMR" id="A2EJL2"/>
<dbReference type="GO" id="GO:0019888">
    <property type="term" value="F:protein phosphatase regulator activity"/>
    <property type="evidence" value="ECO:0007669"/>
    <property type="project" value="InterPro"/>
</dbReference>
<dbReference type="Proteomes" id="UP000001542">
    <property type="component" value="Unassembled WGS sequence"/>
</dbReference>
<keyword evidence="2" id="KW-1185">Reference proteome</keyword>
<reference evidence="1" key="2">
    <citation type="journal article" date="2007" name="Science">
        <title>Draft genome sequence of the sexually transmitted pathogen Trichomonas vaginalis.</title>
        <authorList>
            <person name="Carlton J.M."/>
            <person name="Hirt R.P."/>
            <person name="Silva J.C."/>
            <person name="Delcher A.L."/>
            <person name="Schatz M."/>
            <person name="Zhao Q."/>
            <person name="Wortman J.R."/>
            <person name="Bidwell S.L."/>
            <person name="Alsmark U.C.M."/>
            <person name="Besteiro S."/>
            <person name="Sicheritz-Ponten T."/>
            <person name="Noel C.J."/>
            <person name="Dacks J.B."/>
            <person name="Foster P.G."/>
            <person name="Simillion C."/>
            <person name="Van de Peer Y."/>
            <person name="Miranda-Saavedra D."/>
            <person name="Barton G.J."/>
            <person name="Westrop G.D."/>
            <person name="Mueller S."/>
            <person name="Dessi D."/>
            <person name="Fiori P.L."/>
            <person name="Ren Q."/>
            <person name="Paulsen I."/>
            <person name="Zhang H."/>
            <person name="Bastida-Corcuera F.D."/>
            <person name="Simoes-Barbosa A."/>
            <person name="Brown M.T."/>
            <person name="Hayes R.D."/>
            <person name="Mukherjee M."/>
            <person name="Okumura C.Y."/>
            <person name="Schneider R."/>
            <person name="Smith A.J."/>
            <person name="Vanacova S."/>
            <person name="Villalvazo M."/>
            <person name="Haas B.J."/>
            <person name="Pertea M."/>
            <person name="Feldblyum T.V."/>
            <person name="Utterback T.R."/>
            <person name="Shu C.L."/>
            <person name="Osoegawa K."/>
            <person name="de Jong P.J."/>
            <person name="Hrdy I."/>
            <person name="Horvathova L."/>
            <person name="Zubacova Z."/>
            <person name="Dolezal P."/>
            <person name="Malik S.B."/>
            <person name="Logsdon J.M. Jr."/>
            <person name="Henze K."/>
            <person name="Gupta A."/>
            <person name="Wang C.C."/>
            <person name="Dunne R.L."/>
            <person name="Upcroft J.A."/>
            <person name="Upcroft P."/>
            <person name="White O."/>
            <person name="Salzberg S.L."/>
            <person name="Tang P."/>
            <person name="Chiu C.-H."/>
            <person name="Lee Y.-S."/>
            <person name="Embley T.M."/>
            <person name="Coombs G.H."/>
            <person name="Mottram J.C."/>
            <person name="Tachezy J."/>
            <person name="Fraser-Liggett C.M."/>
            <person name="Johnson P.J."/>
        </authorList>
    </citation>
    <scope>NUCLEOTIDE SEQUENCE [LARGE SCALE GENOMIC DNA]</scope>
    <source>
        <strain evidence="1">G3</strain>
    </source>
</reference>
<dbReference type="KEGG" id="tva:4765068"/>